<evidence type="ECO:0000259" key="5">
    <source>
        <dbReference type="Pfam" id="PF13458"/>
    </source>
</evidence>
<comment type="similarity">
    <text evidence="1">Belongs to the leucine-binding protein family.</text>
</comment>
<dbReference type="OrthoDB" id="7337537at2"/>
<protein>
    <submittedName>
        <fullName evidence="6">ABC transporter substrate-binding protein</fullName>
    </submittedName>
</protein>
<dbReference type="InterPro" id="IPR028082">
    <property type="entry name" value="Peripla_BP_I"/>
</dbReference>
<dbReference type="Proteomes" id="UP000319769">
    <property type="component" value="Unassembled WGS sequence"/>
</dbReference>
<evidence type="ECO:0000313" key="7">
    <source>
        <dbReference type="Proteomes" id="UP000319769"/>
    </source>
</evidence>
<dbReference type="Gene3D" id="3.40.50.2300">
    <property type="match status" value="2"/>
</dbReference>
<reference evidence="6" key="1">
    <citation type="submission" date="2019-09" db="EMBL/GenBank/DDBJ databases">
        <authorList>
            <person name="Teo W.F.A."/>
            <person name="Duangmal K."/>
        </authorList>
    </citation>
    <scope>NUCLEOTIDE SEQUENCE [LARGE SCALE GENOMIC DNA]</scope>
    <source>
        <strain evidence="6">K81G1</strain>
    </source>
</reference>
<keyword evidence="2 4" id="KW-0732">Signal</keyword>
<evidence type="ECO:0000256" key="2">
    <source>
        <dbReference type="ARBA" id="ARBA00022729"/>
    </source>
</evidence>
<gene>
    <name evidence="6" type="ORF">FPZ12_044865</name>
</gene>
<evidence type="ECO:0000256" key="3">
    <source>
        <dbReference type="SAM" id="MobiDB-lite"/>
    </source>
</evidence>
<feature type="domain" description="Leucine-binding protein" evidence="5">
    <location>
        <begin position="114"/>
        <end position="421"/>
    </location>
</feature>
<name>A0A5N0UJI3_9PSEU</name>
<proteinExistence type="inferred from homology"/>
<dbReference type="InterPro" id="IPR028081">
    <property type="entry name" value="Leu-bd"/>
</dbReference>
<feature type="signal peptide" evidence="4">
    <location>
        <begin position="1"/>
        <end position="24"/>
    </location>
</feature>
<keyword evidence="7" id="KW-1185">Reference proteome</keyword>
<dbReference type="EMBL" id="VMNW02000170">
    <property type="protein sequence ID" value="KAA9148542.1"/>
    <property type="molecule type" value="Genomic_DNA"/>
</dbReference>
<dbReference type="Pfam" id="PF13458">
    <property type="entry name" value="Peripla_BP_6"/>
    <property type="match status" value="1"/>
</dbReference>
<evidence type="ECO:0000256" key="4">
    <source>
        <dbReference type="SAM" id="SignalP"/>
    </source>
</evidence>
<dbReference type="PANTHER" id="PTHR47235">
    <property type="entry name" value="BLR6548 PROTEIN"/>
    <property type="match status" value="1"/>
</dbReference>
<dbReference type="SUPFAM" id="SSF53822">
    <property type="entry name" value="Periplasmic binding protein-like I"/>
    <property type="match status" value="1"/>
</dbReference>
<evidence type="ECO:0000313" key="6">
    <source>
        <dbReference type="EMBL" id="KAA9148542.1"/>
    </source>
</evidence>
<feature type="compositionally biased region" description="Low complexity" evidence="3">
    <location>
        <begin position="46"/>
        <end position="55"/>
    </location>
</feature>
<dbReference type="PANTHER" id="PTHR47235:SF1">
    <property type="entry name" value="BLR6548 PROTEIN"/>
    <property type="match status" value="1"/>
</dbReference>
<evidence type="ECO:0000256" key="1">
    <source>
        <dbReference type="ARBA" id="ARBA00010062"/>
    </source>
</evidence>
<accession>A0A5N0UJI3</accession>
<dbReference type="PROSITE" id="PS51257">
    <property type="entry name" value="PROKAR_LIPOPROTEIN"/>
    <property type="match status" value="1"/>
</dbReference>
<sequence>MTRIWQRSLATLVIAAAVGTTATACSHEASKQAAADKKCGTAATAAPAQSGTAPSDGSVPAANPDSKNWGRTADGSCTYSGPGNFSLDLNNCPATWDNNAGITADAIKLFTSMPHSGALAAYGAISDGIKSYLDYVNAHGGVQGRKVSIDVKDDQYQPDQTRKNFEDAVQSNAYAASFAVLGSPNNLNLRDYANQNCMGQLLVAASDDEFGDPQTYPWTTGFGLDYYNESGIWATWIKEKFPQGAKVATISIGNALGNSYINGFKRAVASTPGITIVNEQTNDVSAPNVDNEVTSAAASGADVVVLAEAGTFCTQAIGAIEKSSWKPTIVAAQPCAQIQTTYAPLGKQGLTGNGTNVVRYYYAPNDPDNTNTQFAKLYNDTVKAAGLDPANAQVANGWFWAWYIVQVLQDATTMKGGLNRANIDVAAHSYASTYPLMVKGVEGKVSGVDDAYPFEAGGMYTYTGATTSTTGHFEQAGPLIDNSGKLGNFQKAKGGS</sequence>
<organism evidence="6 7">
    <name type="scientific">Amycolatopsis acidicola</name>
    <dbReference type="NCBI Taxonomy" id="2596893"/>
    <lineage>
        <taxon>Bacteria</taxon>
        <taxon>Bacillati</taxon>
        <taxon>Actinomycetota</taxon>
        <taxon>Actinomycetes</taxon>
        <taxon>Pseudonocardiales</taxon>
        <taxon>Pseudonocardiaceae</taxon>
        <taxon>Amycolatopsis</taxon>
    </lineage>
</organism>
<comment type="caution">
    <text evidence="6">The sequence shown here is derived from an EMBL/GenBank/DDBJ whole genome shotgun (WGS) entry which is preliminary data.</text>
</comment>
<dbReference type="RefSeq" id="WP_144761763.1">
    <property type="nucleotide sequence ID" value="NZ_VMNW02000170.1"/>
</dbReference>
<feature type="chain" id="PRO_5024376055" evidence="4">
    <location>
        <begin position="25"/>
        <end position="496"/>
    </location>
</feature>
<feature type="region of interest" description="Disordered" evidence="3">
    <location>
        <begin position="46"/>
        <end position="69"/>
    </location>
</feature>
<dbReference type="AlphaFoldDB" id="A0A5N0UJI3"/>